<dbReference type="AlphaFoldDB" id="A0ABD4TFB3"/>
<dbReference type="InterPro" id="IPR023532">
    <property type="entry name" value="Nop10_arc-typ"/>
</dbReference>
<gene>
    <name evidence="7" type="primary">nop10</name>
    <name evidence="8" type="ORF">DIC75_09590</name>
</gene>
<sequence length="55" mass="6490">MSNRIRRCPDDLRYTLSPVCPVCGQPSRPAHPARFSPQDRYGNYRRAVRRWNTSQ</sequence>
<evidence type="ECO:0000256" key="7">
    <source>
        <dbReference type="HAMAP-Rule" id="MF_00803"/>
    </source>
</evidence>
<dbReference type="InterPro" id="IPR007264">
    <property type="entry name" value="H/ACA_rnp_Nop10"/>
</dbReference>
<dbReference type="SUPFAM" id="SSF144210">
    <property type="entry name" value="Nop10-like SnoRNP"/>
    <property type="match status" value="1"/>
</dbReference>
<accession>A0ABD4TFB3</accession>
<keyword evidence="4 7" id="KW-0690">Ribosome biogenesis</keyword>
<comment type="function">
    <text evidence="1 7">Involved in ribosome biogenesis; more specifically in 18S rRNA pseudouridylation and in cleavage of pre-rRNA.</text>
</comment>
<protein>
    <recommendedName>
        <fullName evidence="3 7">Ribosome biogenesis protein Nop10</fullName>
    </recommendedName>
</protein>
<name>A0ABD4TFB3_9EURY</name>
<dbReference type="RefSeq" id="WP_250987800.1">
    <property type="nucleotide sequence ID" value="NZ_QFDM01000002.1"/>
</dbReference>
<evidence type="ECO:0000256" key="6">
    <source>
        <dbReference type="ARBA" id="ARBA00023274"/>
    </source>
</evidence>
<reference evidence="8 9" key="1">
    <citation type="submission" date="2018-05" db="EMBL/GenBank/DDBJ databases">
        <title>Isolation and characterization of genus Methanoculleus species and their viruses from deep sea marine sediment offshore southwestern Taiwan.</title>
        <authorList>
            <person name="Wei W.-H."/>
            <person name="Chen W.-C."/>
            <person name="Lai M.-C."/>
            <person name="Chen S.-C."/>
        </authorList>
    </citation>
    <scope>NUCLEOTIDE SEQUENCE [LARGE SCALE GENOMIC DNA]</scope>
    <source>
        <strain evidence="8 9">CWC-02</strain>
    </source>
</reference>
<keyword evidence="6 7" id="KW-0687">Ribonucleoprotein</keyword>
<proteinExistence type="inferred from homology"/>
<dbReference type="Proteomes" id="UP001523230">
    <property type="component" value="Unassembled WGS sequence"/>
</dbReference>
<comment type="similarity">
    <text evidence="2 7">Belongs to the NOP10 family.</text>
</comment>
<dbReference type="HAMAP" id="MF_00803">
    <property type="entry name" value="Nop10"/>
    <property type="match status" value="1"/>
</dbReference>
<keyword evidence="5 7" id="KW-0698">rRNA processing</keyword>
<organism evidence="8 9">
    <name type="scientific">Methanoculleus oceani</name>
    <dbReference type="NCBI Taxonomy" id="2184756"/>
    <lineage>
        <taxon>Archaea</taxon>
        <taxon>Methanobacteriati</taxon>
        <taxon>Methanobacteriota</taxon>
        <taxon>Stenosarchaea group</taxon>
        <taxon>Methanomicrobia</taxon>
        <taxon>Methanomicrobiales</taxon>
        <taxon>Methanomicrobiaceae</taxon>
        <taxon>Methanoculleus</taxon>
    </lineage>
</organism>
<dbReference type="GO" id="GO:0006364">
    <property type="term" value="P:rRNA processing"/>
    <property type="evidence" value="ECO:0007669"/>
    <property type="project" value="UniProtKB-UniRule"/>
</dbReference>
<evidence type="ECO:0000256" key="5">
    <source>
        <dbReference type="ARBA" id="ARBA00022552"/>
    </source>
</evidence>
<dbReference type="InterPro" id="IPR036756">
    <property type="entry name" value="H/ACA_rnp_Nop10_sf"/>
</dbReference>
<comment type="caution">
    <text evidence="8">The sequence shown here is derived from an EMBL/GenBank/DDBJ whole genome shotgun (WGS) entry which is preliminary data.</text>
</comment>
<dbReference type="EMBL" id="QFDM01000002">
    <property type="protein sequence ID" value="MCM2466553.1"/>
    <property type="molecule type" value="Genomic_DNA"/>
</dbReference>
<evidence type="ECO:0000313" key="9">
    <source>
        <dbReference type="Proteomes" id="UP001523230"/>
    </source>
</evidence>
<evidence type="ECO:0000256" key="2">
    <source>
        <dbReference type="ARBA" id="ARBA00009462"/>
    </source>
</evidence>
<dbReference type="Gene3D" id="2.20.28.40">
    <property type="entry name" value="H/ACA ribonucleoprotein complex, subunit Nop10"/>
    <property type="match status" value="1"/>
</dbReference>
<dbReference type="Pfam" id="PF04135">
    <property type="entry name" value="Nop10p"/>
    <property type="match status" value="1"/>
</dbReference>
<evidence type="ECO:0000256" key="1">
    <source>
        <dbReference type="ARBA" id="ARBA00002325"/>
    </source>
</evidence>
<evidence type="ECO:0000256" key="3">
    <source>
        <dbReference type="ARBA" id="ARBA00018821"/>
    </source>
</evidence>
<evidence type="ECO:0000256" key="4">
    <source>
        <dbReference type="ARBA" id="ARBA00022517"/>
    </source>
</evidence>
<evidence type="ECO:0000313" key="8">
    <source>
        <dbReference type="EMBL" id="MCM2466553.1"/>
    </source>
</evidence>
<keyword evidence="9" id="KW-1185">Reference proteome</keyword>
<dbReference type="NCBIfam" id="NF009623">
    <property type="entry name" value="PRK13130.1"/>
    <property type="match status" value="1"/>
</dbReference>
<dbReference type="GO" id="GO:1990904">
    <property type="term" value="C:ribonucleoprotein complex"/>
    <property type="evidence" value="ECO:0007669"/>
    <property type="project" value="UniProtKB-KW"/>
</dbReference>